<dbReference type="PANTHER" id="PTHR47964">
    <property type="entry name" value="ATP-DEPENDENT DNA HELICASE HOMOLOG RECG, CHLOROPLASTIC"/>
    <property type="match status" value="1"/>
</dbReference>
<dbReference type="GO" id="GO:0003684">
    <property type="term" value="F:damaged DNA binding"/>
    <property type="evidence" value="ECO:0007669"/>
    <property type="project" value="InterPro"/>
</dbReference>
<evidence type="ECO:0000256" key="2">
    <source>
        <dbReference type="ARBA" id="ARBA00022741"/>
    </source>
</evidence>
<gene>
    <name evidence="9 12" type="primary">mfd</name>
    <name evidence="12" type="ORF">M8523_19995</name>
</gene>
<dbReference type="SMART" id="SM01058">
    <property type="entry name" value="CarD_TRCF"/>
    <property type="match status" value="1"/>
</dbReference>
<evidence type="ECO:0000313" key="12">
    <source>
        <dbReference type="EMBL" id="MCW6510303.1"/>
    </source>
</evidence>
<dbReference type="SMART" id="SM00487">
    <property type="entry name" value="DEXDc"/>
    <property type="match status" value="1"/>
</dbReference>
<dbReference type="Pfam" id="PF02559">
    <property type="entry name" value="CarD_TRCF_RID"/>
    <property type="match status" value="1"/>
</dbReference>
<evidence type="ECO:0000256" key="3">
    <source>
        <dbReference type="ARBA" id="ARBA00022763"/>
    </source>
</evidence>
<dbReference type="CDD" id="cd17991">
    <property type="entry name" value="DEXHc_TRCF"/>
    <property type="match status" value="1"/>
</dbReference>
<dbReference type="InterPro" id="IPR004576">
    <property type="entry name" value="Mfd"/>
</dbReference>
<dbReference type="InterPro" id="IPR036101">
    <property type="entry name" value="CarD-like/TRCF_RID_sf"/>
</dbReference>
<dbReference type="Pfam" id="PF00270">
    <property type="entry name" value="DEAD"/>
    <property type="match status" value="1"/>
</dbReference>
<feature type="domain" description="Helicase C-terminal" evidence="11">
    <location>
        <begin position="840"/>
        <end position="994"/>
    </location>
</feature>
<accession>A0AA41Z037</accession>
<comment type="similarity">
    <text evidence="9">In the N-terminal section; belongs to the UvrB family.</text>
</comment>
<dbReference type="SUPFAM" id="SSF143517">
    <property type="entry name" value="TRCF domain-like"/>
    <property type="match status" value="1"/>
</dbReference>
<dbReference type="Gene3D" id="3.40.50.11180">
    <property type="match status" value="1"/>
</dbReference>
<evidence type="ECO:0000256" key="5">
    <source>
        <dbReference type="ARBA" id="ARBA00022806"/>
    </source>
</evidence>
<keyword evidence="1 9" id="KW-0963">Cytoplasm</keyword>
<proteinExistence type="inferred from homology"/>
<dbReference type="HAMAP" id="MF_00969">
    <property type="entry name" value="TRCF"/>
    <property type="match status" value="1"/>
</dbReference>
<dbReference type="SUPFAM" id="SSF141259">
    <property type="entry name" value="CarD-like"/>
    <property type="match status" value="1"/>
</dbReference>
<dbReference type="SMART" id="SM00490">
    <property type="entry name" value="HELICc"/>
    <property type="match status" value="1"/>
</dbReference>
<comment type="similarity">
    <text evidence="9">In the C-terminal section; belongs to the helicase family. RecG subfamily.</text>
</comment>
<dbReference type="NCBIfam" id="TIGR00580">
    <property type="entry name" value="mfd"/>
    <property type="match status" value="1"/>
</dbReference>
<dbReference type="Pfam" id="PF03461">
    <property type="entry name" value="TRCF"/>
    <property type="match status" value="1"/>
</dbReference>
<evidence type="ECO:0000256" key="1">
    <source>
        <dbReference type="ARBA" id="ARBA00022490"/>
    </source>
</evidence>
<evidence type="ECO:0000256" key="9">
    <source>
        <dbReference type="HAMAP-Rule" id="MF_00969"/>
    </source>
</evidence>
<comment type="caution">
    <text evidence="12">The sequence shown here is derived from an EMBL/GenBank/DDBJ whole genome shotgun (WGS) entry which is preliminary data.</text>
</comment>
<evidence type="ECO:0000256" key="7">
    <source>
        <dbReference type="ARBA" id="ARBA00023125"/>
    </source>
</evidence>
<dbReference type="EMBL" id="JAMOIM010000014">
    <property type="protein sequence ID" value="MCW6510303.1"/>
    <property type="molecule type" value="Genomic_DNA"/>
</dbReference>
<dbReference type="GO" id="GO:0016787">
    <property type="term" value="F:hydrolase activity"/>
    <property type="evidence" value="ECO:0007669"/>
    <property type="project" value="UniProtKB-KW"/>
</dbReference>
<comment type="function">
    <text evidence="9">Couples transcription and DNA repair by recognizing RNA polymerase (RNAP) stalled at DNA lesions. Mediates ATP-dependent release of RNAP and its truncated transcript from the DNA, and recruitment of nucleotide excision repair machinery to the damaged site.</text>
</comment>
<evidence type="ECO:0000256" key="6">
    <source>
        <dbReference type="ARBA" id="ARBA00022840"/>
    </source>
</evidence>
<evidence type="ECO:0000259" key="10">
    <source>
        <dbReference type="PROSITE" id="PS51192"/>
    </source>
</evidence>
<dbReference type="PROSITE" id="PS51194">
    <property type="entry name" value="HELICASE_CTER"/>
    <property type="match status" value="1"/>
</dbReference>
<dbReference type="InterPro" id="IPR011545">
    <property type="entry name" value="DEAD/DEAH_box_helicase_dom"/>
</dbReference>
<dbReference type="PROSITE" id="PS51192">
    <property type="entry name" value="HELICASE_ATP_BIND_1"/>
    <property type="match status" value="1"/>
</dbReference>
<dbReference type="Proteomes" id="UP001165667">
    <property type="component" value="Unassembled WGS sequence"/>
</dbReference>
<sequence length="1192" mass="130912">MAPATKTLAAKPPQAVAAPARAALTDVARATAALRKGDHLTLTHVPDGFDAFVAADLTRALARQGEDKPVVLVHVAREAQRAAAFREAFAFAAPDVEVLDFPAWDCQAYDRVSPSATIAARRMTVLSRLARSKSSRERPRILSTTVAALVQRVPPKSAVAKDSFSAVPGNSVSTDELTAWLETNGFSRSGTVRDTGDYAVRGGIVDLYAPGMVAPVRLDFFGHTLESIRAFDPETQRTTGQLRALDLVPMSEVQLTTDTIRRFRQAYVAEFGAQTRGDQLYEAISEGRRHPGMEHWLPLFHGELDTLFDYLGEAPVLLDPMARDAATERFAIIKDHYENRKTATNFKGDGSLYKPLAPDKLYMTAEDFADTLELIPVAQVTPFDVAAKTAIDCGGKPGRDFAAERADESANVFNAAVAHIQTLQKDGRRVLVAGWTDGSRDRLKGVLNEHGLKWIELVSSLTQAFGTKQQHVAMGVMALEHGFEAGDLVVIGEQDLLGDRLLRNRKKARRAQDFLQEVGSLSAGDIVVHVDHGIGRFIGLQQIKVGEAPHDCLEIHYAENAKLYLPVENLELLSRYGSEDMEVVLDRLGGAGWQNRKARMKNRIREIAHGLIAIAAERATKAAEKYVPPLGSYDEFCARFPYDETEDQANSIEAVLKDLESGHPMDRLICGDVGFGKTEVALRAAFAAAINGAQVAVVVPTTLLARQHYRTFATRFAGLPINVAQISRMVTAADQRQARAGIADGTVDIVVGTHAVLGKGVTFKDLGLVIIDEEQHFGVAHKERLKELRAAVHVLTLSATPIPRTLQLAMTGVRDLSIIATPPVDRLAVRTSIFPFDEMLVREALLRERYRGGQSFFVCPRIEDLEEAASFLRQQVPECKFIMAHGQMAATELEERMSHFYEGQYDVLLATAIVESGLDIPRANTLVVWRADMFGLGALYQLRGRVGRSKTRAYALFTIPANKPPTPQAEKRLKVLQQLDTLGAGFELASHDLDQRGAGNLLGDEQSGHIKEVGFELYQQMLRDAIDALKAGGTEIAQEAWSPSITVGVPVTMPEDYVPDLTLRLSLYRRLSTLDTDEEIESFGAELIDRFGEMPDEVRLLLKLVRVKALCRRANVEKVDAGPKGVIIGFRDNSFANPAGLVKMVQGEGPRAKVRPDMRIAFLREFDKPAERLEGTREILEALVKIAEKKAA</sequence>
<dbReference type="InterPro" id="IPR003711">
    <property type="entry name" value="CarD-like/TRCF_RID"/>
</dbReference>
<dbReference type="Gene3D" id="3.30.2060.10">
    <property type="entry name" value="Penicillin-binding protein 1b domain"/>
    <property type="match status" value="1"/>
</dbReference>
<evidence type="ECO:0000313" key="13">
    <source>
        <dbReference type="Proteomes" id="UP001165667"/>
    </source>
</evidence>
<keyword evidence="7 9" id="KW-0238">DNA-binding</keyword>
<evidence type="ECO:0000259" key="11">
    <source>
        <dbReference type="PROSITE" id="PS51194"/>
    </source>
</evidence>
<dbReference type="SMART" id="SM00982">
    <property type="entry name" value="TRCF"/>
    <property type="match status" value="1"/>
</dbReference>
<feature type="domain" description="Helicase ATP-binding" evidence="10">
    <location>
        <begin position="658"/>
        <end position="819"/>
    </location>
</feature>
<dbReference type="SUPFAM" id="SSF52540">
    <property type="entry name" value="P-loop containing nucleoside triphosphate hydrolases"/>
    <property type="match status" value="4"/>
</dbReference>
<dbReference type="InterPro" id="IPR014001">
    <property type="entry name" value="Helicase_ATP-bd"/>
</dbReference>
<dbReference type="InterPro" id="IPR037235">
    <property type="entry name" value="TRCF-like_C_D7"/>
</dbReference>
<organism evidence="12 13">
    <name type="scientific">Lichenifustis flavocetrariae</name>
    <dbReference type="NCBI Taxonomy" id="2949735"/>
    <lineage>
        <taxon>Bacteria</taxon>
        <taxon>Pseudomonadati</taxon>
        <taxon>Pseudomonadota</taxon>
        <taxon>Alphaproteobacteria</taxon>
        <taxon>Hyphomicrobiales</taxon>
        <taxon>Lichenihabitantaceae</taxon>
        <taxon>Lichenifustis</taxon>
    </lineage>
</organism>
<dbReference type="InterPro" id="IPR005118">
    <property type="entry name" value="TRCF_C"/>
</dbReference>
<dbReference type="Gene3D" id="2.40.10.170">
    <property type="match status" value="1"/>
</dbReference>
<dbReference type="GO" id="GO:0005737">
    <property type="term" value="C:cytoplasm"/>
    <property type="evidence" value="ECO:0007669"/>
    <property type="project" value="UniProtKB-SubCell"/>
</dbReference>
<keyword evidence="13" id="KW-1185">Reference proteome</keyword>
<dbReference type="AlphaFoldDB" id="A0AA41Z037"/>
<dbReference type="InterPro" id="IPR001650">
    <property type="entry name" value="Helicase_C-like"/>
</dbReference>
<dbReference type="PANTHER" id="PTHR47964:SF1">
    <property type="entry name" value="ATP-DEPENDENT DNA HELICASE HOMOLOG RECG, CHLOROPLASTIC"/>
    <property type="match status" value="1"/>
</dbReference>
<dbReference type="EC" id="3.6.4.-" evidence="9"/>
<keyword evidence="4 9" id="KW-0378">Hydrolase</keyword>
<comment type="subcellular location">
    <subcellularLocation>
        <location evidence="9">Cytoplasm</location>
    </subcellularLocation>
</comment>
<dbReference type="GO" id="GO:0005524">
    <property type="term" value="F:ATP binding"/>
    <property type="evidence" value="ECO:0007669"/>
    <property type="project" value="UniProtKB-UniRule"/>
</dbReference>
<keyword evidence="8 9" id="KW-0234">DNA repair</keyword>
<evidence type="ECO:0000256" key="8">
    <source>
        <dbReference type="ARBA" id="ARBA00023204"/>
    </source>
</evidence>
<protein>
    <recommendedName>
        <fullName evidence="9">Transcription-repair-coupling factor</fullName>
        <shortName evidence="9">TRCF</shortName>
        <ecNumber evidence="9">3.6.4.-</ecNumber>
    </recommendedName>
</protein>
<evidence type="ECO:0000256" key="4">
    <source>
        <dbReference type="ARBA" id="ARBA00022801"/>
    </source>
</evidence>
<dbReference type="GO" id="GO:0000716">
    <property type="term" value="P:transcription-coupled nucleotide-excision repair, DNA damage recognition"/>
    <property type="evidence" value="ECO:0007669"/>
    <property type="project" value="UniProtKB-UniRule"/>
</dbReference>
<dbReference type="GO" id="GO:0006355">
    <property type="term" value="P:regulation of DNA-templated transcription"/>
    <property type="evidence" value="ECO:0007669"/>
    <property type="project" value="UniProtKB-UniRule"/>
</dbReference>
<dbReference type="InterPro" id="IPR027417">
    <property type="entry name" value="P-loop_NTPase"/>
</dbReference>
<keyword evidence="3 9" id="KW-0227">DNA damage</keyword>
<keyword evidence="6 9" id="KW-0067">ATP-binding</keyword>
<dbReference type="RefSeq" id="WP_282586674.1">
    <property type="nucleotide sequence ID" value="NZ_JAMOIM010000014.1"/>
</dbReference>
<dbReference type="Pfam" id="PF17757">
    <property type="entry name" value="UvrB_inter"/>
    <property type="match status" value="1"/>
</dbReference>
<reference evidence="12" key="1">
    <citation type="submission" date="2022-05" db="EMBL/GenBank/DDBJ databases">
        <authorList>
            <person name="Pankratov T."/>
        </authorList>
    </citation>
    <scope>NUCLEOTIDE SEQUENCE</scope>
    <source>
        <strain evidence="12">BP6-180914</strain>
    </source>
</reference>
<dbReference type="InterPro" id="IPR041471">
    <property type="entry name" value="UvrB_inter"/>
</dbReference>
<dbReference type="GO" id="GO:0003678">
    <property type="term" value="F:DNA helicase activity"/>
    <property type="evidence" value="ECO:0007669"/>
    <property type="project" value="TreeGrafter"/>
</dbReference>
<keyword evidence="5" id="KW-0347">Helicase</keyword>
<dbReference type="Pfam" id="PF00271">
    <property type="entry name" value="Helicase_C"/>
    <property type="match status" value="1"/>
</dbReference>
<dbReference type="InterPro" id="IPR047112">
    <property type="entry name" value="RecG/Mfd"/>
</dbReference>
<dbReference type="Gene3D" id="3.40.50.300">
    <property type="entry name" value="P-loop containing nucleotide triphosphate hydrolases"/>
    <property type="match status" value="2"/>
</dbReference>
<keyword evidence="2 9" id="KW-0547">Nucleotide-binding</keyword>
<dbReference type="Gene3D" id="3.90.1150.50">
    <property type="entry name" value="Transcription-repair-coupling factor, D7 domain"/>
    <property type="match status" value="1"/>
</dbReference>
<name>A0AA41Z037_9HYPH</name>
<dbReference type="Gene3D" id="3.40.50.11140">
    <property type="match status" value="1"/>
</dbReference>